<organism evidence="8 9">
    <name type="scientific">Phocicoccus pinnipedialis</name>
    <dbReference type="NCBI Taxonomy" id="110845"/>
    <lineage>
        <taxon>Bacteria</taxon>
        <taxon>Bacillati</taxon>
        <taxon>Bacillota</taxon>
        <taxon>Bacilli</taxon>
        <taxon>Bacillales</taxon>
        <taxon>Salinicoccaceae</taxon>
        <taxon>Phocicoccus</taxon>
    </lineage>
</organism>
<name>A0A6V7RD16_9BACL</name>
<evidence type="ECO:0000256" key="1">
    <source>
        <dbReference type="ARBA" id="ARBA00004370"/>
    </source>
</evidence>
<feature type="coiled-coil region" evidence="6">
    <location>
        <begin position="860"/>
        <end position="904"/>
    </location>
</feature>
<dbReference type="GO" id="GO:0016020">
    <property type="term" value="C:membrane"/>
    <property type="evidence" value="ECO:0007669"/>
    <property type="project" value="UniProtKB-SubCell"/>
</dbReference>
<evidence type="ECO:0000313" key="9">
    <source>
        <dbReference type="Proteomes" id="UP000588186"/>
    </source>
</evidence>
<evidence type="ECO:0000259" key="7">
    <source>
        <dbReference type="Pfam" id="PF00350"/>
    </source>
</evidence>
<dbReference type="InterPro" id="IPR045063">
    <property type="entry name" value="Dynamin_N"/>
</dbReference>
<keyword evidence="6" id="KW-0175">Coiled coil</keyword>
<dbReference type="RefSeq" id="WP_186077494.1">
    <property type="nucleotide sequence ID" value="NZ_CAJEWB010000010.1"/>
</dbReference>
<dbReference type="GO" id="GO:0005525">
    <property type="term" value="F:GTP binding"/>
    <property type="evidence" value="ECO:0007669"/>
    <property type="project" value="UniProtKB-KW"/>
</dbReference>
<comment type="caution">
    <text evidence="8">The sequence shown here is derived from an EMBL/GenBank/DDBJ whole genome shotgun (WGS) entry which is preliminary data.</text>
</comment>
<protein>
    <submittedName>
        <fullName evidence="8">GTPase Era</fullName>
    </submittedName>
</protein>
<keyword evidence="5" id="KW-0472">Membrane</keyword>
<dbReference type="SUPFAM" id="SSF52540">
    <property type="entry name" value="P-loop containing nucleoside triphosphate hydrolases"/>
    <property type="match status" value="2"/>
</dbReference>
<dbReference type="Pfam" id="PF00350">
    <property type="entry name" value="Dynamin_N"/>
    <property type="match status" value="2"/>
</dbReference>
<dbReference type="GO" id="GO:0003924">
    <property type="term" value="F:GTPase activity"/>
    <property type="evidence" value="ECO:0007669"/>
    <property type="project" value="InterPro"/>
</dbReference>
<dbReference type="PANTHER" id="PTHR10465:SF0">
    <property type="entry name" value="SARCALUMENIN"/>
    <property type="match status" value="1"/>
</dbReference>
<comment type="subcellular location">
    <subcellularLocation>
        <location evidence="1">Membrane</location>
    </subcellularLocation>
</comment>
<keyword evidence="4" id="KW-0342">GTP-binding</keyword>
<dbReference type="EMBL" id="CAJEWB010000010">
    <property type="protein sequence ID" value="CAD2075543.1"/>
    <property type="molecule type" value="Genomic_DNA"/>
</dbReference>
<keyword evidence="9" id="KW-1185">Reference proteome</keyword>
<evidence type="ECO:0000313" key="8">
    <source>
        <dbReference type="EMBL" id="CAD2075543.1"/>
    </source>
</evidence>
<evidence type="ECO:0000256" key="4">
    <source>
        <dbReference type="ARBA" id="ARBA00023134"/>
    </source>
</evidence>
<dbReference type="Gene3D" id="3.40.50.300">
    <property type="entry name" value="P-loop containing nucleotide triphosphate hydrolases"/>
    <property type="match status" value="2"/>
</dbReference>
<feature type="domain" description="Dynamin N-terminal" evidence="7">
    <location>
        <begin position="583"/>
        <end position="789"/>
    </location>
</feature>
<sequence>MESNDTLLTLYKIRKEIQKSDNLELLNQINHTIKKTYEDLFVISFIGHFSAGKSSMINHLLGEDILPSSPIPTTTKTVQVEMSNIDEIEAFIDLNHFVKINTIDELKTINKTDVDIEYIKLRHQTNRFNLKTVFQDTPGVDSTTRAHEDSTNTFLLGSDYIFFTVEYNHIESETNLKMLKEIENLNIPYSLIINQIDKHNEEEITYDTFLSRVKSTLKNWHITPENVYTTSIFETKYRQNDLLIEDIKCLESKKNSFKNLYHTRIIENIEEEHLNYLDDQIDLNTLEYKDRISVVQQIEYLNEQINDNEKEDIVQDKEKLDEYIKSNVKSIVKNAYLYPYDVKSKIESFFKIETNDVPNLGFFGKKKKLAEMRKNTLLELGREIQKTIDSEINTQVNLMFKDLSLAGNYFNFNWTDTYITETDTSESNDKFVKLYMDNLKQQLSKDIQNQAVEFKLNLTHETHTDTNDLEPLIEEKLKLEHALKLIDLKEVFKSESYKNLYIHMDDELKQLSENIELPMEEIKESVETLSKNEFLVEETNSNLDIDKIENILKELKSYPRYNEAYKLFHDKLHSLKNNHGNLSVFGGFSAGKSTFINALVDSDVLTTSPNPTTASITELSNNDSSYIRFKTEDVLLKTCIAITGKSSESISTQIKLLKGKKDVPEVFKPFVKGLIKNYDEYRDKLGQKIEYSNDEIDFITSNDEHALYVQKAYIGLKNEILQQVTIVDSPGINSINQRHTNETINIIENSDMIIYVAYFNHIFTRSDEQFLKYLQSVKGQRFAITVVINAIDLRSNDQELEDVVNYMSNTLNELEIKHRIYPVSSREARRGQEPYFDKAKVELIKQIEIESGQMIEASINENLKHLVQRIQSNIAQFEKGKSHIEDTIRARKEMQSEVDNFTARKIINEVNVEKENLFSFLRRQLVLKIYEQLSTMITMNEAKDKSFIKNSAGELKENINHFVDIELSTIFNVLYRTAYRELEVLYQTENTRLMEANILSDLMLYDGQKNQLSVSLNENIFKVALTNIQKKNKTPRLLKEELLVFSESIVDSIDLSALKQQVEDNINAFLTSVDEKSSDSLSQVTKELREDVKELNESDYKEDKELLSKIKQNLGA</sequence>
<evidence type="ECO:0000256" key="6">
    <source>
        <dbReference type="SAM" id="Coils"/>
    </source>
</evidence>
<gene>
    <name evidence="8" type="primary">era_1</name>
    <name evidence="8" type="ORF">JEOPIN946_01047</name>
</gene>
<evidence type="ECO:0000256" key="2">
    <source>
        <dbReference type="ARBA" id="ARBA00022741"/>
    </source>
</evidence>
<evidence type="ECO:0000256" key="3">
    <source>
        <dbReference type="ARBA" id="ARBA00022801"/>
    </source>
</evidence>
<dbReference type="InterPro" id="IPR027094">
    <property type="entry name" value="Mitofusin_fam"/>
</dbReference>
<dbReference type="InterPro" id="IPR027417">
    <property type="entry name" value="P-loop_NTPase"/>
</dbReference>
<reference evidence="8 9" key="1">
    <citation type="submission" date="2020-07" db="EMBL/GenBank/DDBJ databases">
        <authorList>
            <person name="Criscuolo A."/>
        </authorList>
    </citation>
    <scope>NUCLEOTIDE SEQUENCE [LARGE SCALE GENOMIC DNA]</scope>
    <source>
        <strain evidence="8">CIP107946</strain>
    </source>
</reference>
<dbReference type="Proteomes" id="UP000588186">
    <property type="component" value="Unassembled WGS sequence"/>
</dbReference>
<keyword evidence="2" id="KW-0547">Nucleotide-binding</keyword>
<dbReference type="PANTHER" id="PTHR10465">
    <property type="entry name" value="TRANSMEMBRANE GTPASE FZO1"/>
    <property type="match status" value="1"/>
</dbReference>
<evidence type="ECO:0000256" key="5">
    <source>
        <dbReference type="ARBA" id="ARBA00023136"/>
    </source>
</evidence>
<dbReference type="AlphaFoldDB" id="A0A6V7RD16"/>
<feature type="domain" description="Dynamin N-terminal" evidence="7">
    <location>
        <begin position="43"/>
        <end position="194"/>
    </location>
</feature>
<keyword evidence="3" id="KW-0378">Hydrolase</keyword>
<proteinExistence type="predicted"/>
<accession>A0A6V7RD16</accession>